<dbReference type="Gene3D" id="1.10.357.10">
    <property type="entry name" value="Tetracycline Repressor, domain 2"/>
    <property type="match status" value="1"/>
</dbReference>
<dbReference type="InterPro" id="IPR009057">
    <property type="entry name" value="Homeodomain-like_sf"/>
</dbReference>
<proteinExistence type="predicted"/>
<feature type="DNA-binding region" description="H-T-H motif" evidence="4">
    <location>
        <begin position="77"/>
        <end position="96"/>
    </location>
</feature>
<protein>
    <submittedName>
        <fullName evidence="6">TetR/AcrR family transcriptional regulator</fullName>
    </submittedName>
</protein>
<dbReference type="InterPro" id="IPR036271">
    <property type="entry name" value="Tet_transcr_reg_TetR-rel_C_sf"/>
</dbReference>
<dbReference type="GO" id="GO:0003700">
    <property type="term" value="F:DNA-binding transcription factor activity"/>
    <property type="evidence" value="ECO:0007669"/>
    <property type="project" value="TreeGrafter"/>
</dbReference>
<dbReference type="Pfam" id="PF13305">
    <property type="entry name" value="TetR_C_33"/>
    <property type="match status" value="1"/>
</dbReference>
<feature type="domain" description="HTH tetR-type" evidence="5">
    <location>
        <begin position="53"/>
        <end position="114"/>
    </location>
</feature>
<dbReference type="Pfam" id="PF00440">
    <property type="entry name" value="TetR_N"/>
    <property type="match status" value="1"/>
</dbReference>
<keyword evidence="1" id="KW-0805">Transcription regulation</keyword>
<reference evidence="6 7" key="1">
    <citation type="journal article" date="2022" name="BMC Genomics">
        <title>Comparative genome analysis of mycobacteria focusing on tRNA and non-coding RNA.</title>
        <authorList>
            <person name="Behra P.R.K."/>
            <person name="Pettersson B.M.F."/>
            <person name="Ramesh M."/>
            <person name="Das S."/>
            <person name="Dasgupta S."/>
            <person name="Kirsebom L.A."/>
        </authorList>
    </citation>
    <scope>NUCLEOTIDE SEQUENCE [LARGE SCALE GENOMIC DNA]</scope>
    <source>
        <strain evidence="6 7">DSM 44677</strain>
    </source>
</reference>
<evidence type="ECO:0000256" key="2">
    <source>
        <dbReference type="ARBA" id="ARBA00023125"/>
    </source>
</evidence>
<dbReference type="PANTHER" id="PTHR30055">
    <property type="entry name" value="HTH-TYPE TRANSCRIPTIONAL REGULATOR RUTR"/>
    <property type="match status" value="1"/>
</dbReference>
<dbReference type="GO" id="GO:0000976">
    <property type="term" value="F:transcription cis-regulatory region binding"/>
    <property type="evidence" value="ECO:0007669"/>
    <property type="project" value="TreeGrafter"/>
</dbReference>
<evidence type="ECO:0000313" key="6">
    <source>
        <dbReference type="EMBL" id="UNB98391.1"/>
    </source>
</evidence>
<dbReference type="InterPro" id="IPR025996">
    <property type="entry name" value="MT1864/Rv1816-like_C"/>
</dbReference>
<dbReference type="SUPFAM" id="SSF48498">
    <property type="entry name" value="Tetracyclin repressor-like, C-terminal domain"/>
    <property type="match status" value="1"/>
</dbReference>
<evidence type="ECO:0000259" key="5">
    <source>
        <dbReference type="PROSITE" id="PS50977"/>
    </source>
</evidence>
<dbReference type="InterPro" id="IPR050109">
    <property type="entry name" value="HTH-type_TetR-like_transc_reg"/>
</dbReference>
<organism evidence="6 7">
    <name type="scientific">Mycolicibacterium boenickei</name>
    <dbReference type="NCBI Taxonomy" id="146017"/>
    <lineage>
        <taxon>Bacteria</taxon>
        <taxon>Bacillati</taxon>
        <taxon>Actinomycetota</taxon>
        <taxon>Actinomycetes</taxon>
        <taxon>Mycobacteriales</taxon>
        <taxon>Mycobacteriaceae</taxon>
        <taxon>Mycolicibacterium</taxon>
    </lineage>
</organism>
<accession>A0AAX2ZT77</accession>
<evidence type="ECO:0000313" key="7">
    <source>
        <dbReference type="Proteomes" id="UP001162885"/>
    </source>
</evidence>
<sequence length="268" mass="29749">MGRTTECANFSPPGDPTLRDRHRLGWTGGVDCGGVVEQVANVPARRRRRRGQGDLRGEVLDAVNRLLDRWGSDEKLTMRAVAQEVGVAAPSIYLHFSDKAELVWAALSEKYAQLADQMDVAERTADREGPRERLRAQVHSYCRFAMDNPGHYRLMYEIRQPAVDPERMGLHPARQVSGRLRRALAACADAGYPLTLPLYQATHTLWTGLHGLVSIQHSLAMAGSIDQLDDMADGLLDVLVSPEQRDGPAYPPQTDVDRFIAETVVDEP</sequence>
<evidence type="ECO:0000256" key="4">
    <source>
        <dbReference type="PROSITE-ProRule" id="PRU00335"/>
    </source>
</evidence>
<dbReference type="EMBL" id="CP060016">
    <property type="protein sequence ID" value="UNB98391.1"/>
    <property type="molecule type" value="Genomic_DNA"/>
</dbReference>
<keyword evidence="3" id="KW-0804">Transcription</keyword>
<dbReference type="Proteomes" id="UP001162885">
    <property type="component" value="Chromosome"/>
</dbReference>
<dbReference type="InterPro" id="IPR001647">
    <property type="entry name" value="HTH_TetR"/>
</dbReference>
<name>A0AAX2ZT77_9MYCO</name>
<dbReference type="PANTHER" id="PTHR30055:SF212">
    <property type="entry name" value="TETR-FAMILY FAMILY TRANSCRIPTIONAL REGULATOR"/>
    <property type="match status" value="1"/>
</dbReference>
<gene>
    <name evidence="6" type="ORF">H5U98_23005</name>
</gene>
<evidence type="ECO:0000256" key="3">
    <source>
        <dbReference type="ARBA" id="ARBA00023163"/>
    </source>
</evidence>
<dbReference type="SUPFAM" id="SSF46689">
    <property type="entry name" value="Homeodomain-like"/>
    <property type="match status" value="1"/>
</dbReference>
<evidence type="ECO:0000256" key="1">
    <source>
        <dbReference type="ARBA" id="ARBA00023015"/>
    </source>
</evidence>
<dbReference type="PROSITE" id="PS50977">
    <property type="entry name" value="HTH_TETR_2"/>
    <property type="match status" value="1"/>
</dbReference>
<dbReference type="AlphaFoldDB" id="A0AAX2ZT77"/>
<keyword evidence="2 4" id="KW-0238">DNA-binding</keyword>